<gene>
    <name evidence="3" type="ORF">QFW77_12200</name>
</gene>
<comment type="caution">
    <text evidence="3">The sequence shown here is derived from an EMBL/GenBank/DDBJ whole genome shotgun (WGS) entry which is preliminary data.</text>
</comment>
<dbReference type="RefSeq" id="WP_280575003.1">
    <property type="nucleotide sequence ID" value="NZ_JARXRM010000035.1"/>
</dbReference>
<dbReference type="EMBL" id="JARXRM010000035">
    <property type="protein sequence ID" value="MDH5823749.1"/>
    <property type="molecule type" value="Genomic_DNA"/>
</dbReference>
<proteinExistence type="predicted"/>
<organism evidence="3 4">
    <name type="scientific">Luteimonas endophytica</name>
    <dbReference type="NCBI Taxonomy" id="3042023"/>
    <lineage>
        <taxon>Bacteria</taxon>
        <taxon>Pseudomonadati</taxon>
        <taxon>Pseudomonadota</taxon>
        <taxon>Gammaproteobacteria</taxon>
        <taxon>Lysobacterales</taxon>
        <taxon>Lysobacteraceae</taxon>
        <taxon>Luteimonas</taxon>
    </lineage>
</organism>
<accession>A0ABT6JAA3</accession>
<evidence type="ECO:0000259" key="2">
    <source>
        <dbReference type="Pfam" id="PF18443"/>
    </source>
</evidence>
<dbReference type="Proteomes" id="UP001156940">
    <property type="component" value="Unassembled WGS sequence"/>
</dbReference>
<protein>
    <submittedName>
        <fullName evidence="3">T6SS immunity protein Tli4 family protein</fullName>
    </submittedName>
</protein>
<dbReference type="Pfam" id="PF18443">
    <property type="entry name" value="Tli4_N"/>
    <property type="match status" value="1"/>
</dbReference>
<dbReference type="InterPro" id="IPR040761">
    <property type="entry name" value="Tli4_N"/>
</dbReference>
<keyword evidence="4" id="KW-1185">Reference proteome</keyword>
<feature type="domain" description="Tle cognate immunity protein 4 C-terminal" evidence="1">
    <location>
        <begin position="188"/>
        <end position="347"/>
    </location>
</feature>
<evidence type="ECO:0000313" key="4">
    <source>
        <dbReference type="Proteomes" id="UP001156940"/>
    </source>
</evidence>
<feature type="domain" description="Tle cognate immunity protein 4 N-terminal" evidence="2">
    <location>
        <begin position="44"/>
        <end position="131"/>
    </location>
</feature>
<dbReference type="Pfam" id="PF18426">
    <property type="entry name" value="Tli4_C"/>
    <property type="match status" value="1"/>
</dbReference>
<evidence type="ECO:0000313" key="3">
    <source>
        <dbReference type="EMBL" id="MDH5823749.1"/>
    </source>
</evidence>
<evidence type="ECO:0000259" key="1">
    <source>
        <dbReference type="Pfam" id="PF18426"/>
    </source>
</evidence>
<reference evidence="3 4" key="1">
    <citation type="submission" date="2023-04" db="EMBL/GenBank/DDBJ databases">
        <title>Luteimonas endophyticus RD2P54.</title>
        <authorList>
            <person name="Sun J.-Q."/>
        </authorList>
    </citation>
    <scope>NUCLEOTIDE SEQUENCE [LARGE SCALE GENOMIC DNA]</scope>
    <source>
        <strain evidence="3 4">RD2P54</strain>
    </source>
</reference>
<name>A0ABT6JAA3_9GAMM</name>
<sequence length="349" mass="38249">MNSSIKWLVATGLLLSSGLGAMMVYSRDGHLSEEMTVMTQDNVTHCVGRFLIDLPATTSTSYAPAHISGVVIKKIPYVSREAFDASVKERLSQLASESNEYGNPSLERQEEFRGRGSSGIVAYYGRSKPDYWFEHGVRVEGSEGVNVEAWVAHDTTGYHLYGEQLHAERSSDNARSLATRLMHAEVGEVPTEPGFCIERGIITDPPLSGQRENVTFFFEFRQYPDLKGKLTSTMPAQPPESLIRRMSSKEGISAVDQARISTLREGGRSVNGIAGEEVLESYAEDGGRHTRLFSWEAPGKKGSRDEPTLSLELESEEGGNAVASSLSDDDAVALWDAILESIRLRPGAI</sequence>
<dbReference type="InterPro" id="IPR041290">
    <property type="entry name" value="Tli4_C"/>
</dbReference>